<keyword evidence="8" id="KW-1185">Reference proteome</keyword>
<dbReference type="PANTHER" id="PTHR13789">
    <property type="entry name" value="MONOOXYGENASE"/>
    <property type="match status" value="1"/>
</dbReference>
<evidence type="ECO:0000256" key="5">
    <source>
        <dbReference type="ARBA" id="ARBA00023033"/>
    </source>
</evidence>
<dbReference type="GO" id="GO:0004497">
    <property type="term" value="F:monooxygenase activity"/>
    <property type="evidence" value="ECO:0007669"/>
    <property type="project" value="UniProtKB-KW"/>
</dbReference>
<sequence length="436" mass="47994">MGYDIIIAGAGIAGLAAATTLSQKGHKVTILESKPTLNEFGASIGILPNGVRCLKAWGLESKFGEVITKNGFLEIRDAITNEKLGAIAHNHKNYTWNINRADYQRVLAEAAKQSGATLLFDAHCTHIDLERPAVILSDGKILTADLIVGADGMRSAVQKSIPKLSTIDPKPHLEQCFRCTVPKDRMIGVPTLDWLLHNGNEMCWTSPGKYVLSWPLPENRSYDVVCAIERQVDLPPGKWGILADPKEMAKDFEDFCPEVRDLLERVDGCVQWQLAELPAIETFRSEDGKIVLIGDACHAMIPHSASGGNSAIEDAAVLSECVTWAFENQLPISKGTEAYETIRKPRVQRMQTASHEGFGFLSAGGDFKKMRDAALAEQTKDAEAEFAFSEEERRLKKQPPADMNSRFPSEPYLQWLWGADVVADAKKYLALKSSPS</sequence>
<evidence type="ECO:0000256" key="1">
    <source>
        <dbReference type="ARBA" id="ARBA00007992"/>
    </source>
</evidence>
<evidence type="ECO:0000313" key="8">
    <source>
        <dbReference type="Proteomes" id="UP000799302"/>
    </source>
</evidence>
<dbReference type="PRINTS" id="PR00420">
    <property type="entry name" value="RNGMNOXGNASE"/>
</dbReference>
<keyword evidence="3" id="KW-0274">FAD</keyword>
<dbReference type="InterPro" id="IPR050493">
    <property type="entry name" value="FAD-dep_Monooxygenase_BioMet"/>
</dbReference>
<dbReference type="AlphaFoldDB" id="A0A6A6U3X1"/>
<evidence type="ECO:0000313" key="7">
    <source>
        <dbReference type="EMBL" id="KAF2665973.1"/>
    </source>
</evidence>
<evidence type="ECO:0000259" key="6">
    <source>
        <dbReference type="Pfam" id="PF01494"/>
    </source>
</evidence>
<evidence type="ECO:0000256" key="3">
    <source>
        <dbReference type="ARBA" id="ARBA00022827"/>
    </source>
</evidence>
<dbReference type="EMBL" id="MU004239">
    <property type="protein sequence ID" value="KAF2665973.1"/>
    <property type="molecule type" value="Genomic_DNA"/>
</dbReference>
<name>A0A6A6U3X1_9PEZI</name>
<keyword evidence="5" id="KW-0503">Monooxygenase</keyword>
<organism evidence="7 8">
    <name type="scientific">Microthyrium microscopicum</name>
    <dbReference type="NCBI Taxonomy" id="703497"/>
    <lineage>
        <taxon>Eukaryota</taxon>
        <taxon>Fungi</taxon>
        <taxon>Dikarya</taxon>
        <taxon>Ascomycota</taxon>
        <taxon>Pezizomycotina</taxon>
        <taxon>Dothideomycetes</taxon>
        <taxon>Dothideomycetes incertae sedis</taxon>
        <taxon>Microthyriales</taxon>
        <taxon>Microthyriaceae</taxon>
        <taxon>Microthyrium</taxon>
    </lineage>
</organism>
<dbReference type="OrthoDB" id="16820at2759"/>
<evidence type="ECO:0000256" key="2">
    <source>
        <dbReference type="ARBA" id="ARBA00022630"/>
    </source>
</evidence>
<reference evidence="7" key="1">
    <citation type="journal article" date="2020" name="Stud. Mycol.">
        <title>101 Dothideomycetes genomes: a test case for predicting lifestyles and emergence of pathogens.</title>
        <authorList>
            <person name="Haridas S."/>
            <person name="Albert R."/>
            <person name="Binder M."/>
            <person name="Bloem J."/>
            <person name="Labutti K."/>
            <person name="Salamov A."/>
            <person name="Andreopoulos B."/>
            <person name="Baker S."/>
            <person name="Barry K."/>
            <person name="Bills G."/>
            <person name="Bluhm B."/>
            <person name="Cannon C."/>
            <person name="Castanera R."/>
            <person name="Culley D."/>
            <person name="Daum C."/>
            <person name="Ezra D."/>
            <person name="Gonzalez J."/>
            <person name="Henrissat B."/>
            <person name="Kuo A."/>
            <person name="Liang C."/>
            <person name="Lipzen A."/>
            <person name="Lutzoni F."/>
            <person name="Magnuson J."/>
            <person name="Mondo S."/>
            <person name="Nolan M."/>
            <person name="Ohm R."/>
            <person name="Pangilinan J."/>
            <person name="Park H.-J."/>
            <person name="Ramirez L."/>
            <person name="Alfaro M."/>
            <person name="Sun H."/>
            <person name="Tritt A."/>
            <person name="Yoshinaga Y."/>
            <person name="Zwiers L.-H."/>
            <person name="Turgeon B."/>
            <person name="Goodwin S."/>
            <person name="Spatafora J."/>
            <person name="Crous P."/>
            <person name="Grigoriev I."/>
        </authorList>
    </citation>
    <scope>NUCLEOTIDE SEQUENCE</scope>
    <source>
        <strain evidence="7">CBS 115976</strain>
    </source>
</reference>
<dbReference type="Proteomes" id="UP000799302">
    <property type="component" value="Unassembled WGS sequence"/>
</dbReference>
<dbReference type="SUPFAM" id="SSF51905">
    <property type="entry name" value="FAD/NAD(P)-binding domain"/>
    <property type="match status" value="1"/>
</dbReference>
<dbReference type="SUPFAM" id="SSF54373">
    <property type="entry name" value="FAD-linked reductases, C-terminal domain"/>
    <property type="match status" value="1"/>
</dbReference>
<dbReference type="GO" id="GO:0071949">
    <property type="term" value="F:FAD binding"/>
    <property type="evidence" value="ECO:0007669"/>
    <property type="project" value="InterPro"/>
</dbReference>
<dbReference type="PANTHER" id="PTHR13789:SF309">
    <property type="entry name" value="PUTATIVE (AFU_ORTHOLOGUE AFUA_6G14510)-RELATED"/>
    <property type="match status" value="1"/>
</dbReference>
<feature type="domain" description="FAD-binding" evidence="6">
    <location>
        <begin position="3"/>
        <end position="352"/>
    </location>
</feature>
<gene>
    <name evidence="7" type="ORF">BT63DRAFT_376704</name>
</gene>
<dbReference type="InterPro" id="IPR002938">
    <property type="entry name" value="FAD-bd"/>
</dbReference>
<accession>A0A6A6U3X1</accession>
<dbReference type="Pfam" id="PF01494">
    <property type="entry name" value="FAD_binding_3"/>
    <property type="match status" value="1"/>
</dbReference>
<keyword evidence="2" id="KW-0285">Flavoprotein</keyword>
<keyword evidence="4" id="KW-0560">Oxidoreductase</keyword>
<proteinExistence type="inferred from homology"/>
<evidence type="ECO:0000256" key="4">
    <source>
        <dbReference type="ARBA" id="ARBA00023002"/>
    </source>
</evidence>
<comment type="similarity">
    <text evidence="1">Belongs to the paxM FAD-dependent monooxygenase family.</text>
</comment>
<protein>
    <submittedName>
        <fullName evidence="7">FAD/NAD(P)-binding domain-containing protein</fullName>
    </submittedName>
</protein>
<dbReference type="Gene3D" id="3.50.50.60">
    <property type="entry name" value="FAD/NAD(P)-binding domain"/>
    <property type="match status" value="1"/>
</dbReference>
<dbReference type="InterPro" id="IPR036188">
    <property type="entry name" value="FAD/NAD-bd_sf"/>
</dbReference>